<proteinExistence type="inferred from homology"/>
<evidence type="ECO:0000256" key="3">
    <source>
        <dbReference type="ARBA" id="ARBA00012572"/>
    </source>
</evidence>
<dbReference type="EC" id="5.3.1.24" evidence="3 9"/>
<dbReference type="SUPFAM" id="SSF51366">
    <property type="entry name" value="Ribulose-phoshate binding barrel"/>
    <property type="match status" value="1"/>
</dbReference>
<keyword evidence="7 9" id="KW-0057">Aromatic amino acid biosynthesis</keyword>
<dbReference type="InterPro" id="IPR013785">
    <property type="entry name" value="Aldolase_TIM"/>
</dbReference>
<dbReference type="UniPathway" id="UPA00035">
    <property type="reaction ID" value="UER00042"/>
</dbReference>
<comment type="caution">
    <text evidence="11">The sequence shown here is derived from an EMBL/GenBank/DDBJ whole genome shotgun (WGS) entry which is preliminary data.</text>
</comment>
<name>A0A0W0YXN9_LEGSP</name>
<dbReference type="GO" id="GO:0004640">
    <property type="term" value="F:phosphoribosylanthranilate isomerase activity"/>
    <property type="evidence" value="ECO:0007669"/>
    <property type="project" value="UniProtKB-UniRule"/>
</dbReference>
<dbReference type="GO" id="GO:0000162">
    <property type="term" value="P:L-tryptophan biosynthetic process"/>
    <property type="evidence" value="ECO:0007669"/>
    <property type="project" value="UniProtKB-UniRule"/>
</dbReference>
<evidence type="ECO:0000256" key="6">
    <source>
        <dbReference type="ARBA" id="ARBA00022822"/>
    </source>
</evidence>
<evidence type="ECO:0000256" key="8">
    <source>
        <dbReference type="ARBA" id="ARBA00023235"/>
    </source>
</evidence>
<keyword evidence="6 9" id="KW-0822">Tryptophan biosynthesis</keyword>
<evidence type="ECO:0000256" key="7">
    <source>
        <dbReference type="ARBA" id="ARBA00023141"/>
    </source>
</evidence>
<evidence type="ECO:0000256" key="5">
    <source>
        <dbReference type="ARBA" id="ARBA00022605"/>
    </source>
</evidence>
<sequence length="209" mass="22986">MVRVKMCGMTRREDIEYAHRLGVDAVGFIFHQSSPRFVTIERVKSLLASVPVFMDTVAVLVNPDAAFVTRILQELPVSWLQFHGEESPAFCEQFRCPYIKAVPALSSGVINEAMDNYRSATAILIDTPCEARGGSGQPFAWEIIPEQRSKPLMLAGGLDASNVRQAIAACHPEVVDVCSGVELSPGIKSHEKMNLFVQALKDYRSCKGS</sequence>
<dbReference type="EMBL" id="LNYX01000031">
    <property type="protein sequence ID" value="KTD61649.1"/>
    <property type="molecule type" value="Genomic_DNA"/>
</dbReference>
<dbReference type="HAMAP" id="MF_00135">
    <property type="entry name" value="PRAI"/>
    <property type="match status" value="1"/>
</dbReference>
<dbReference type="STRING" id="452.Lspi_2279"/>
<evidence type="ECO:0000256" key="1">
    <source>
        <dbReference type="ARBA" id="ARBA00001164"/>
    </source>
</evidence>
<protein>
    <recommendedName>
        <fullName evidence="4 9">N-(5'-phosphoribosyl)anthranilate isomerase</fullName>
        <shortName evidence="9">PRAI</shortName>
        <ecNumber evidence="3 9">5.3.1.24</ecNumber>
    </recommendedName>
</protein>
<dbReference type="PANTHER" id="PTHR42894:SF1">
    <property type="entry name" value="N-(5'-PHOSPHORIBOSYL)ANTHRANILATE ISOMERASE"/>
    <property type="match status" value="1"/>
</dbReference>
<evidence type="ECO:0000256" key="4">
    <source>
        <dbReference type="ARBA" id="ARBA00022272"/>
    </source>
</evidence>
<dbReference type="InterPro" id="IPR001240">
    <property type="entry name" value="PRAI_dom"/>
</dbReference>
<evidence type="ECO:0000313" key="12">
    <source>
        <dbReference type="Proteomes" id="UP000054877"/>
    </source>
</evidence>
<keyword evidence="8 9" id="KW-0413">Isomerase</keyword>
<dbReference type="Proteomes" id="UP000054877">
    <property type="component" value="Unassembled WGS sequence"/>
</dbReference>
<gene>
    <name evidence="9 11" type="primary">trpF</name>
    <name evidence="11" type="ORF">Lspi_2279</name>
</gene>
<comment type="pathway">
    <text evidence="2 9">Amino-acid biosynthesis; L-tryptophan biosynthesis; L-tryptophan from chorismate: step 3/5.</text>
</comment>
<dbReference type="InterPro" id="IPR011060">
    <property type="entry name" value="RibuloseP-bd_barrel"/>
</dbReference>
<dbReference type="CDD" id="cd00405">
    <property type="entry name" value="PRAI"/>
    <property type="match status" value="1"/>
</dbReference>
<comment type="similarity">
    <text evidence="9">Belongs to the TrpF family.</text>
</comment>
<dbReference type="Gene3D" id="3.20.20.70">
    <property type="entry name" value="Aldolase class I"/>
    <property type="match status" value="1"/>
</dbReference>
<dbReference type="NCBIfam" id="NF002298">
    <property type="entry name" value="PRK01222.1-4"/>
    <property type="match status" value="1"/>
</dbReference>
<dbReference type="AlphaFoldDB" id="A0A0W0YXN9"/>
<evidence type="ECO:0000256" key="2">
    <source>
        <dbReference type="ARBA" id="ARBA00004664"/>
    </source>
</evidence>
<accession>A0A0W0YXN9</accession>
<keyword evidence="12" id="KW-1185">Reference proteome</keyword>
<dbReference type="Pfam" id="PF00697">
    <property type="entry name" value="PRAI"/>
    <property type="match status" value="1"/>
</dbReference>
<keyword evidence="5 9" id="KW-0028">Amino-acid biosynthesis</keyword>
<organism evidence="11 12">
    <name type="scientific">Legionella spiritensis</name>
    <dbReference type="NCBI Taxonomy" id="452"/>
    <lineage>
        <taxon>Bacteria</taxon>
        <taxon>Pseudomonadati</taxon>
        <taxon>Pseudomonadota</taxon>
        <taxon>Gammaproteobacteria</taxon>
        <taxon>Legionellales</taxon>
        <taxon>Legionellaceae</taxon>
        <taxon>Legionella</taxon>
    </lineage>
</organism>
<evidence type="ECO:0000256" key="9">
    <source>
        <dbReference type="HAMAP-Rule" id="MF_00135"/>
    </source>
</evidence>
<reference evidence="11 12" key="1">
    <citation type="submission" date="2015-11" db="EMBL/GenBank/DDBJ databases">
        <title>Genomic analysis of 38 Legionella species identifies large and diverse effector repertoires.</title>
        <authorList>
            <person name="Burstein D."/>
            <person name="Amaro F."/>
            <person name="Zusman T."/>
            <person name="Lifshitz Z."/>
            <person name="Cohen O."/>
            <person name="Gilbert J.A."/>
            <person name="Pupko T."/>
            <person name="Shuman H.A."/>
            <person name="Segal G."/>
        </authorList>
    </citation>
    <scope>NUCLEOTIDE SEQUENCE [LARGE SCALE GENOMIC DNA]</scope>
    <source>
        <strain evidence="11 12">Mt.St.Helens-9</strain>
    </source>
</reference>
<dbReference type="PANTHER" id="PTHR42894">
    <property type="entry name" value="N-(5'-PHOSPHORIBOSYL)ANTHRANILATE ISOMERASE"/>
    <property type="match status" value="1"/>
</dbReference>
<feature type="domain" description="N-(5'phosphoribosyl) anthranilate isomerase (PRAI)" evidence="10">
    <location>
        <begin position="4"/>
        <end position="199"/>
    </location>
</feature>
<evidence type="ECO:0000259" key="10">
    <source>
        <dbReference type="Pfam" id="PF00697"/>
    </source>
</evidence>
<dbReference type="InterPro" id="IPR044643">
    <property type="entry name" value="TrpF_fam"/>
</dbReference>
<comment type="catalytic activity">
    <reaction evidence="1 9">
        <text>N-(5-phospho-beta-D-ribosyl)anthranilate = 1-(2-carboxyphenylamino)-1-deoxy-D-ribulose 5-phosphate</text>
        <dbReference type="Rhea" id="RHEA:21540"/>
        <dbReference type="ChEBI" id="CHEBI:18277"/>
        <dbReference type="ChEBI" id="CHEBI:58613"/>
        <dbReference type="EC" id="5.3.1.24"/>
    </reaction>
</comment>
<evidence type="ECO:0000313" key="11">
    <source>
        <dbReference type="EMBL" id="KTD61649.1"/>
    </source>
</evidence>
<dbReference type="PATRIC" id="fig|452.5.peg.2514"/>
<dbReference type="RefSeq" id="WP_231950422.1">
    <property type="nucleotide sequence ID" value="NZ_CAAAII010000001.1"/>
</dbReference>